<accession>A0ABD2BBF3</accession>
<proteinExistence type="predicted"/>
<name>A0ABD2BBF3_VESMC</name>
<protein>
    <submittedName>
        <fullName evidence="1">Uncharacterized protein</fullName>
    </submittedName>
</protein>
<gene>
    <name evidence="1" type="ORF">V1477_015830</name>
</gene>
<sequence length="200" mass="23121">MVYISARLLARRKMAGRRIQRNRFRQWWWWWWWWWCRVTREREDTTDNGGSGGGGSWAFRGGGWRLPSSTNASAPLCCPGALPRPLILAKRQPFCIHNGLVETQKTATPSIETPAVRRYTFRLVDSPKPVPCSKIFRKKKIEDPKGLCDSAENILCNASHRYALMLDNFHLDVGEVISSMIPIYSNKDRAIFEERSIPRI</sequence>
<reference evidence="1 2" key="1">
    <citation type="journal article" date="2024" name="Ann. Entomol. Soc. Am.">
        <title>Genomic analyses of the southern and eastern yellowjacket wasps (Hymenoptera: Vespidae) reveal evolutionary signatures of social life.</title>
        <authorList>
            <person name="Catto M.A."/>
            <person name="Caine P.B."/>
            <person name="Orr S.E."/>
            <person name="Hunt B.G."/>
            <person name="Goodisman M.A.D."/>
        </authorList>
    </citation>
    <scope>NUCLEOTIDE SEQUENCE [LARGE SCALE GENOMIC DNA]</scope>
    <source>
        <strain evidence="1">232</strain>
        <tissue evidence="1">Head and thorax</tissue>
    </source>
</reference>
<evidence type="ECO:0000313" key="2">
    <source>
        <dbReference type="Proteomes" id="UP001607303"/>
    </source>
</evidence>
<comment type="caution">
    <text evidence="1">The sequence shown here is derived from an EMBL/GenBank/DDBJ whole genome shotgun (WGS) entry which is preliminary data.</text>
</comment>
<dbReference type="Proteomes" id="UP001607303">
    <property type="component" value="Unassembled WGS sequence"/>
</dbReference>
<evidence type="ECO:0000313" key="1">
    <source>
        <dbReference type="EMBL" id="KAL2730019.1"/>
    </source>
</evidence>
<dbReference type="AlphaFoldDB" id="A0ABD2BBF3"/>
<dbReference type="EMBL" id="JAYRBN010000091">
    <property type="protein sequence ID" value="KAL2730019.1"/>
    <property type="molecule type" value="Genomic_DNA"/>
</dbReference>
<organism evidence="1 2">
    <name type="scientific">Vespula maculifrons</name>
    <name type="common">Eastern yellow jacket</name>
    <name type="synonym">Wasp</name>
    <dbReference type="NCBI Taxonomy" id="7453"/>
    <lineage>
        <taxon>Eukaryota</taxon>
        <taxon>Metazoa</taxon>
        <taxon>Ecdysozoa</taxon>
        <taxon>Arthropoda</taxon>
        <taxon>Hexapoda</taxon>
        <taxon>Insecta</taxon>
        <taxon>Pterygota</taxon>
        <taxon>Neoptera</taxon>
        <taxon>Endopterygota</taxon>
        <taxon>Hymenoptera</taxon>
        <taxon>Apocrita</taxon>
        <taxon>Aculeata</taxon>
        <taxon>Vespoidea</taxon>
        <taxon>Vespidae</taxon>
        <taxon>Vespinae</taxon>
        <taxon>Vespula</taxon>
    </lineage>
</organism>
<keyword evidence="2" id="KW-1185">Reference proteome</keyword>